<dbReference type="Gene3D" id="2.60.120.560">
    <property type="entry name" value="Exo-inulinase, domain 1"/>
    <property type="match status" value="1"/>
</dbReference>
<dbReference type="Pfam" id="PF06439">
    <property type="entry name" value="3keto-disac_hyd"/>
    <property type="match status" value="1"/>
</dbReference>
<gene>
    <name evidence="2" type="ORF">D1013_08360</name>
</gene>
<evidence type="ECO:0000313" key="3">
    <source>
        <dbReference type="Proteomes" id="UP000276309"/>
    </source>
</evidence>
<reference evidence="2 3" key="1">
    <citation type="submission" date="2018-08" db="EMBL/GenBank/DDBJ databases">
        <title>The reduced genetic potential of extracellular carbohydrate catabolism in Euzebyella marina RN62, a Flavobacteriia bacterium isolated from the hadal water.</title>
        <authorList>
            <person name="Xue C."/>
        </authorList>
    </citation>
    <scope>NUCLEOTIDE SEQUENCE [LARGE SCALE GENOMIC DNA]</scope>
    <source>
        <strain evidence="2 3">RN62</strain>
    </source>
</reference>
<accession>A0A3G2L598</accession>
<dbReference type="EMBL" id="CP032050">
    <property type="protein sequence ID" value="AYN67376.1"/>
    <property type="molecule type" value="Genomic_DNA"/>
</dbReference>
<organism evidence="2 3">
    <name type="scientific">Euzebyella marina</name>
    <dbReference type="NCBI Taxonomy" id="1761453"/>
    <lineage>
        <taxon>Bacteria</taxon>
        <taxon>Pseudomonadati</taxon>
        <taxon>Bacteroidota</taxon>
        <taxon>Flavobacteriia</taxon>
        <taxon>Flavobacteriales</taxon>
        <taxon>Flavobacteriaceae</taxon>
        <taxon>Euzebyella</taxon>
    </lineage>
</organism>
<dbReference type="KEGG" id="emar:D1013_08360"/>
<name>A0A3G2L598_9FLAO</name>
<dbReference type="GO" id="GO:0016787">
    <property type="term" value="F:hydrolase activity"/>
    <property type="evidence" value="ECO:0007669"/>
    <property type="project" value="InterPro"/>
</dbReference>
<feature type="domain" description="3-keto-alpha-glucoside-1,2-lyase/3-keto-2-hydroxy-glucal hydratase" evidence="1">
    <location>
        <begin position="35"/>
        <end position="256"/>
    </location>
</feature>
<protein>
    <submittedName>
        <fullName evidence="2">DUF1080 domain-containing protein</fullName>
    </submittedName>
</protein>
<dbReference type="OrthoDB" id="929868at2"/>
<dbReference type="InterPro" id="IPR010496">
    <property type="entry name" value="AL/BT2_dom"/>
</dbReference>
<dbReference type="AlphaFoldDB" id="A0A3G2L598"/>
<evidence type="ECO:0000313" key="2">
    <source>
        <dbReference type="EMBL" id="AYN67376.1"/>
    </source>
</evidence>
<keyword evidence="3" id="KW-1185">Reference proteome</keyword>
<dbReference type="Proteomes" id="UP000276309">
    <property type="component" value="Chromosome"/>
</dbReference>
<proteinExistence type="predicted"/>
<sequence>MLLAALAIQSCKETKKEKETVVEEETTEVKADKDGFVQIFDGETLEGWEGDPTYWSVQDGSLVGQVTPETLLENNTFIVWQGGQPSDFELKLEFKIADSGNSGINYRSDKIDTIPHALRGYQADIDGKIRYTGQNYEEKKRATLAYRGEKVIINTQDNPDEPGSLSANVQRNCWQSREVVDSLGESDSLKTKIKHEDWNEVHLVINGNHLQHYVNGILMSDVTDEDAVNRKDAGHLGVQVHVGPPMKVEYRNIRIKEL</sequence>
<evidence type="ECO:0000259" key="1">
    <source>
        <dbReference type="Pfam" id="PF06439"/>
    </source>
</evidence>